<proteinExistence type="predicted"/>
<sequence>MRQSKNIPGLQEGHRKNFHQVNKTSFLTALSAIVLLLVPECMIKFGQLTVHVRSFWYCVMLSKSPVNFAIFLWRHREFRDMVLSIFRPNRVRCEMETTNLSAMMRANGSNRPACLG</sequence>
<organism evidence="2 3">
    <name type="scientific">Mesorhabditis spiculigera</name>
    <dbReference type="NCBI Taxonomy" id="96644"/>
    <lineage>
        <taxon>Eukaryota</taxon>
        <taxon>Metazoa</taxon>
        <taxon>Ecdysozoa</taxon>
        <taxon>Nematoda</taxon>
        <taxon>Chromadorea</taxon>
        <taxon>Rhabditida</taxon>
        <taxon>Rhabditina</taxon>
        <taxon>Rhabditomorpha</taxon>
        <taxon>Rhabditoidea</taxon>
        <taxon>Rhabditidae</taxon>
        <taxon>Mesorhabditinae</taxon>
        <taxon>Mesorhabditis</taxon>
    </lineage>
</organism>
<comment type="caution">
    <text evidence="2">The sequence shown here is derived from an EMBL/GenBank/DDBJ whole genome shotgun (WGS) entry which is preliminary data.</text>
</comment>
<dbReference type="SUPFAM" id="SSF81321">
    <property type="entry name" value="Family A G protein-coupled receptor-like"/>
    <property type="match status" value="1"/>
</dbReference>
<dbReference type="EMBL" id="CATQJA010001197">
    <property type="protein sequence ID" value="CAJ0566275.1"/>
    <property type="molecule type" value="Genomic_DNA"/>
</dbReference>
<feature type="transmembrane region" description="Helical" evidence="1">
    <location>
        <begin position="54"/>
        <end position="73"/>
    </location>
</feature>
<evidence type="ECO:0000313" key="2">
    <source>
        <dbReference type="EMBL" id="CAJ0566275.1"/>
    </source>
</evidence>
<keyword evidence="1" id="KW-1133">Transmembrane helix</keyword>
<keyword evidence="1" id="KW-0472">Membrane</keyword>
<feature type="transmembrane region" description="Helical" evidence="1">
    <location>
        <begin position="21"/>
        <end position="39"/>
    </location>
</feature>
<accession>A0AA36FT76</accession>
<reference evidence="2" key="1">
    <citation type="submission" date="2023-06" db="EMBL/GenBank/DDBJ databases">
        <authorList>
            <person name="Delattre M."/>
        </authorList>
    </citation>
    <scope>NUCLEOTIDE SEQUENCE</scope>
    <source>
        <strain evidence="2">AF72</strain>
    </source>
</reference>
<evidence type="ECO:0000256" key="1">
    <source>
        <dbReference type="SAM" id="Phobius"/>
    </source>
</evidence>
<dbReference type="AlphaFoldDB" id="A0AA36FT76"/>
<protein>
    <submittedName>
        <fullName evidence="2">Uncharacterized protein</fullName>
    </submittedName>
</protein>
<dbReference type="Proteomes" id="UP001177023">
    <property type="component" value="Unassembled WGS sequence"/>
</dbReference>
<name>A0AA36FT76_9BILA</name>
<evidence type="ECO:0000313" key="3">
    <source>
        <dbReference type="Proteomes" id="UP001177023"/>
    </source>
</evidence>
<keyword evidence="3" id="KW-1185">Reference proteome</keyword>
<gene>
    <name evidence="2" type="ORF">MSPICULIGERA_LOCUS4885</name>
</gene>
<feature type="non-terminal residue" evidence="2">
    <location>
        <position position="1"/>
    </location>
</feature>
<keyword evidence="1" id="KW-0812">Transmembrane</keyword>